<organism evidence="9 10">
    <name type="scientific">Digitaria exilis</name>
    <dbReference type="NCBI Taxonomy" id="1010633"/>
    <lineage>
        <taxon>Eukaryota</taxon>
        <taxon>Viridiplantae</taxon>
        <taxon>Streptophyta</taxon>
        <taxon>Embryophyta</taxon>
        <taxon>Tracheophyta</taxon>
        <taxon>Spermatophyta</taxon>
        <taxon>Magnoliopsida</taxon>
        <taxon>Liliopsida</taxon>
        <taxon>Poales</taxon>
        <taxon>Poaceae</taxon>
        <taxon>PACMAD clade</taxon>
        <taxon>Panicoideae</taxon>
        <taxon>Panicodae</taxon>
        <taxon>Paniceae</taxon>
        <taxon>Anthephorinae</taxon>
        <taxon>Digitaria</taxon>
    </lineage>
</organism>
<feature type="compositionally biased region" description="Basic and acidic residues" evidence="7">
    <location>
        <begin position="8"/>
        <end position="32"/>
    </location>
</feature>
<dbReference type="InterPro" id="IPR001251">
    <property type="entry name" value="CRAL-TRIO_dom"/>
</dbReference>
<comment type="subcellular location">
    <subcellularLocation>
        <location evidence="1">Cell membrane</location>
        <topology evidence="1">Peripheral membrane protein</topology>
    </subcellularLocation>
    <subcellularLocation>
        <location evidence="2">Golgi apparatus membrane</location>
        <topology evidence="2">Peripheral membrane protein</topology>
    </subcellularLocation>
</comment>
<dbReference type="Gene3D" id="1.10.8.20">
    <property type="entry name" value="N-terminal domain of phosphatidylinositol transfer protein sec14p"/>
    <property type="match status" value="1"/>
</dbReference>
<proteinExistence type="inferred from homology"/>
<dbReference type="AlphaFoldDB" id="A0A835ENW1"/>
<dbReference type="Pfam" id="PF00650">
    <property type="entry name" value="CRAL_TRIO"/>
    <property type="match status" value="1"/>
</dbReference>
<feature type="compositionally biased region" description="Basic residues" evidence="7">
    <location>
        <begin position="604"/>
        <end position="618"/>
    </location>
</feature>
<dbReference type="PANTHER" id="PTHR45657">
    <property type="entry name" value="CRAL-TRIO DOMAIN-CONTAINING PROTEIN YKL091C-RELATED"/>
    <property type="match status" value="1"/>
</dbReference>
<keyword evidence="3" id="KW-0653">Protein transport</keyword>
<dbReference type="SMART" id="SM01100">
    <property type="entry name" value="CRAL_TRIO_N"/>
    <property type="match status" value="1"/>
</dbReference>
<evidence type="ECO:0000313" key="10">
    <source>
        <dbReference type="Proteomes" id="UP000636709"/>
    </source>
</evidence>
<dbReference type="FunFam" id="3.40.525.10:FF:000011">
    <property type="entry name" value="SEC14 cytosolic factor"/>
    <property type="match status" value="1"/>
</dbReference>
<dbReference type="Gene3D" id="3.40.525.10">
    <property type="entry name" value="CRAL-TRIO lipid binding domain"/>
    <property type="match status" value="1"/>
</dbReference>
<dbReference type="PROSITE" id="PS50191">
    <property type="entry name" value="CRAL_TRIO"/>
    <property type="match status" value="1"/>
</dbReference>
<accession>A0A835ENW1</accession>
<evidence type="ECO:0000256" key="7">
    <source>
        <dbReference type="SAM" id="MobiDB-lite"/>
    </source>
</evidence>
<dbReference type="GO" id="GO:0015031">
    <property type="term" value="P:protein transport"/>
    <property type="evidence" value="ECO:0007669"/>
    <property type="project" value="UniProtKB-KW"/>
</dbReference>
<name>A0A835ENW1_9POAL</name>
<feature type="domain" description="CRAL-TRIO" evidence="8">
    <location>
        <begin position="148"/>
        <end position="326"/>
    </location>
</feature>
<dbReference type="OrthoDB" id="1434354at2759"/>
<comment type="similarity">
    <text evidence="5">Belongs to the SFH family.</text>
</comment>
<dbReference type="GO" id="GO:0005886">
    <property type="term" value="C:plasma membrane"/>
    <property type="evidence" value="ECO:0007669"/>
    <property type="project" value="UniProtKB-SubCell"/>
</dbReference>
<dbReference type="SUPFAM" id="SSF52087">
    <property type="entry name" value="CRAL/TRIO domain"/>
    <property type="match status" value="1"/>
</dbReference>
<reference evidence="9" key="1">
    <citation type="submission" date="2020-07" db="EMBL/GenBank/DDBJ databases">
        <title>Genome sequence and genetic diversity analysis of an under-domesticated orphan crop, white fonio (Digitaria exilis).</title>
        <authorList>
            <person name="Bennetzen J.L."/>
            <person name="Chen S."/>
            <person name="Ma X."/>
            <person name="Wang X."/>
            <person name="Yssel A.E.J."/>
            <person name="Chaluvadi S.R."/>
            <person name="Johnson M."/>
            <person name="Gangashetty P."/>
            <person name="Hamidou F."/>
            <person name="Sanogo M.D."/>
            <person name="Zwaenepoel A."/>
            <person name="Wallace J."/>
            <person name="Van De Peer Y."/>
            <person name="Van Deynze A."/>
        </authorList>
    </citation>
    <scope>NUCLEOTIDE SEQUENCE</scope>
    <source>
        <tissue evidence="9">Leaves</tissue>
    </source>
</reference>
<keyword evidence="6" id="KW-0175">Coiled coil</keyword>
<evidence type="ECO:0000256" key="4">
    <source>
        <dbReference type="ARBA" id="ARBA00023034"/>
    </source>
</evidence>
<dbReference type="SUPFAM" id="SSF46938">
    <property type="entry name" value="CRAL/TRIO N-terminal domain"/>
    <property type="match status" value="1"/>
</dbReference>
<keyword evidence="10" id="KW-1185">Reference proteome</keyword>
<evidence type="ECO:0000256" key="1">
    <source>
        <dbReference type="ARBA" id="ARBA00004202"/>
    </source>
</evidence>
<evidence type="ECO:0000313" key="9">
    <source>
        <dbReference type="EMBL" id="KAF8697049.1"/>
    </source>
</evidence>
<keyword evidence="3" id="KW-0813">Transport</keyword>
<dbReference type="EMBL" id="JACEFO010001880">
    <property type="protein sequence ID" value="KAF8697049.1"/>
    <property type="molecule type" value="Genomic_DNA"/>
</dbReference>
<dbReference type="InterPro" id="IPR051026">
    <property type="entry name" value="PI/PC_transfer"/>
</dbReference>
<gene>
    <name evidence="9" type="ORF">HU200_036702</name>
</gene>
<dbReference type="InterPro" id="IPR011074">
    <property type="entry name" value="CRAL/TRIO_N_dom"/>
</dbReference>
<keyword evidence="4" id="KW-0333">Golgi apparatus</keyword>
<evidence type="ECO:0000256" key="2">
    <source>
        <dbReference type="ARBA" id="ARBA00004395"/>
    </source>
</evidence>
<evidence type="ECO:0000256" key="3">
    <source>
        <dbReference type="ARBA" id="ARBA00022927"/>
    </source>
</evidence>
<protein>
    <recommendedName>
        <fullName evidence="8">CRAL-TRIO domain-containing protein</fullName>
    </recommendedName>
</protein>
<dbReference type="InterPro" id="IPR036273">
    <property type="entry name" value="CRAL/TRIO_N_dom_sf"/>
</dbReference>
<feature type="region of interest" description="Disordered" evidence="7">
    <location>
        <begin position="604"/>
        <end position="624"/>
    </location>
</feature>
<dbReference type="InterPro" id="IPR036865">
    <property type="entry name" value="CRAL-TRIO_dom_sf"/>
</dbReference>
<evidence type="ECO:0000256" key="6">
    <source>
        <dbReference type="SAM" id="Coils"/>
    </source>
</evidence>
<evidence type="ECO:0000259" key="8">
    <source>
        <dbReference type="PROSITE" id="PS50191"/>
    </source>
</evidence>
<feature type="region of interest" description="Disordered" evidence="7">
    <location>
        <begin position="1"/>
        <end position="32"/>
    </location>
</feature>
<dbReference type="GO" id="GO:0000139">
    <property type="term" value="C:Golgi membrane"/>
    <property type="evidence" value="ECO:0007669"/>
    <property type="project" value="UniProtKB-SubCell"/>
</dbReference>
<comment type="caution">
    <text evidence="9">The sequence shown here is derived from an EMBL/GenBank/DDBJ whole genome shotgun (WGS) entry which is preliminary data.</text>
</comment>
<dbReference type="CDD" id="cd00170">
    <property type="entry name" value="SEC14"/>
    <property type="match status" value="1"/>
</dbReference>
<evidence type="ECO:0000256" key="5">
    <source>
        <dbReference type="ARBA" id="ARBA00038020"/>
    </source>
</evidence>
<feature type="coiled-coil region" evidence="6">
    <location>
        <begin position="566"/>
        <end position="593"/>
    </location>
</feature>
<dbReference type="PANTHER" id="PTHR45657:SF1">
    <property type="entry name" value="CRAL-TRIO DOMAIN-CONTAINING PROTEIN YKL091C-RELATED"/>
    <property type="match status" value="1"/>
</dbReference>
<dbReference type="SMART" id="SM00516">
    <property type="entry name" value="SEC14"/>
    <property type="match status" value="1"/>
</dbReference>
<dbReference type="Pfam" id="PF03765">
    <property type="entry name" value="CRAL_TRIO_N"/>
    <property type="match status" value="1"/>
</dbReference>
<sequence>MAEVLSGPHEHRLSSALDGHYDEKRKSNVEYSEDEKRAMIASLKKKAMSASQKLRHSMKRGRKSSKVMSISILDERDPEEVQAVDAFRQLLVLEEMLPSQHDDYHMMLRFLKARKFDIEKAKQMWSDMLKWRKEFGADTILEEFEFEEADKVAQCYPQGYHGVDKEGRPVYIERLGQIDVNRLMQVTTMDRFVKNHVKEFEKNFAVKFPACSIAAKRHIDQSTTILDVQGVTHFQGMKQFSKAARDLIGMLQKIDGDNYPETLCRMFIINAGQGFRLLWSTVKGFLDPKTTAKIHVLGNKYQSKLLEVIDASELPEFFGGTCQCEGGCMKADKGPWKDPEIMKMVQSGAGRCGSLSPASFEAEEKMICEDDIVYPKKQASFNGEAQIAVDGQRTLSRKISRSRIEHPQLSPVHEEAMLTSYLTPGSPYSCDVPMVEKAIDAICKSQGTLPDEKLAITKAVVNASNGSSPPLFGGIIALVMSIATMLRVTRNMPGKVLGAALADAKPASLTKSKSKTQARQRSKISPEAVKVAEDIVSAKRLMELEEKILALLTKPATMPADKEEMLQAAVSRVSALEEELAATKKALQETLERQGEIVAYIEKKKKKKSKVTNSRKKNHEIEYV</sequence>
<dbReference type="Proteomes" id="UP000636709">
    <property type="component" value="Unassembled WGS sequence"/>
</dbReference>